<keyword evidence="2" id="KW-0812">Transmembrane</keyword>
<name>A0AAV5QYP3_PICKL</name>
<evidence type="ECO:0000256" key="2">
    <source>
        <dbReference type="SAM" id="Phobius"/>
    </source>
</evidence>
<feature type="compositionally biased region" description="Acidic residues" evidence="1">
    <location>
        <begin position="588"/>
        <end position="597"/>
    </location>
</feature>
<dbReference type="EMBL" id="BTGB01000001">
    <property type="protein sequence ID" value="GMM43927.1"/>
    <property type="molecule type" value="Genomic_DNA"/>
</dbReference>
<gene>
    <name evidence="3" type="ORF">DAPK24_005020</name>
</gene>
<evidence type="ECO:0008006" key="5">
    <source>
        <dbReference type="Google" id="ProtNLM"/>
    </source>
</evidence>
<organism evidence="3 4">
    <name type="scientific">Pichia kluyveri</name>
    <name type="common">Yeast</name>
    <dbReference type="NCBI Taxonomy" id="36015"/>
    <lineage>
        <taxon>Eukaryota</taxon>
        <taxon>Fungi</taxon>
        <taxon>Dikarya</taxon>
        <taxon>Ascomycota</taxon>
        <taxon>Saccharomycotina</taxon>
        <taxon>Pichiomycetes</taxon>
        <taxon>Pichiales</taxon>
        <taxon>Pichiaceae</taxon>
        <taxon>Pichia</taxon>
    </lineage>
</organism>
<comment type="caution">
    <text evidence="3">The sequence shown here is derived from an EMBL/GenBank/DDBJ whole genome shotgun (WGS) entry which is preliminary data.</text>
</comment>
<feature type="compositionally biased region" description="Polar residues" evidence="1">
    <location>
        <begin position="486"/>
        <end position="500"/>
    </location>
</feature>
<feature type="transmembrane region" description="Helical" evidence="2">
    <location>
        <begin position="242"/>
        <end position="264"/>
    </location>
</feature>
<dbReference type="PANTHER" id="PTHR20916:SF18">
    <property type="entry name" value="IPT_TIG DOMAIN-CONTAINING PROTEIN"/>
    <property type="match status" value="1"/>
</dbReference>
<reference evidence="3 4" key="1">
    <citation type="journal article" date="2023" name="Elife">
        <title>Identification of key yeast species and microbe-microbe interactions impacting larval growth of Drosophila in the wild.</title>
        <authorList>
            <person name="Mure A."/>
            <person name="Sugiura Y."/>
            <person name="Maeda R."/>
            <person name="Honda K."/>
            <person name="Sakurai N."/>
            <person name="Takahashi Y."/>
            <person name="Watada M."/>
            <person name="Katoh T."/>
            <person name="Gotoh A."/>
            <person name="Gotoh Y."/>
            <person name="Taniguchi I."/>
            <person name="Nakamura K."/>
            <person name="Hayashi T."/>
            <person name="Katayama T."/>
            <person name="Uemura T."/>
            <person name="Hattori Y."/>
        </authorList>
    </citation>
    <scope>NUCLEOTIDE SEQUENCE [LARGE SCALE GENOMIC DNA]</scope>
    <source>
        <strain evidence="3 4">PK-24</strain>
    </source>
</reference>
<dbReference type="AlphaFoldDB" id="A0AAV5QYP3"/>
<dbReference type="PANTHER" id="PTHR20916">
    <property type="entry name" value="CYSTEINE AND GLYCINE-RICH PROTEIN 2 BINDING PROTEIN"/>
    <property type="match status" value="1"/>
</dbReference>
<evidence type="ECO:0000313" key="4">
    <source>
        <dbReference type="Proteomes" id="UP001378960"/>
    </source>
</evidence>
<keyword evidence="2" id="KW-0472">Membrane</keyword>
<evidence type="ECO:0000313" key="3">
    <source>
        <dbReference type="EMBL" id="GMM43927.1"/>
    </source>
</evidence>
<evidence type="ECO:0000256" key="1">
    <source>
        <dbReference type="SAM" id="MobiDB-lite"/>
    </source>
</evidence>
<feature type="region of interest" description="Disordered" evidence="1">
    <location>
        <begin position="585"/>
        <end position="614"/>
    </location>
</feature>
<feature type="compositionally biased region" description="Low complexity" evidence="1">
    <location>
        <begin position="501"/>
        <end position="519"/>
    </location>
</feature>
<dbReference type="Proteomes" id="UP001378960">
    <property type="component" value="Unassembled WGS sequence"/>
</dbReference>
<feature type="region of interest" description="Disordered" evidence="1">
    <location>
        <begin position="486"/>
        <end position="521"/>
    </location>
</feature>
<keyword evidence="4" id="KW-1185">Reference proteome</keyword>
<sequence length="614" mass="68438">MFVGTAPLLSTQNTEILELLATPTTNHFLPPPTLPITSTDVDQDDPVTIYTQAASTDTHPTFELIVPTITTNSFPSGYAPINISSAYSHNNYYSTYQISGKSSSYLSRISSQSLIPIYSDLEYPSSTTTSSLIKSSKTSLKPSRSFYITTSTTSSSSLSSSKSTKTVTEFLEDVTYTQVYVVTDSQTTITTSLLATTTFYVDSLSSTYIISPPAITTDINALKSRPDFDMLSSNHRLSHGSIAGIVIALVFGLGFVSLLLYYLFKKNPFWEKHNFINFTIRSHKDTSDIYSEKSMAPNSKTFENPMIILSQSELNSSESFQTPPLINRDNKPNIFNSPEEHLKPLDINNSNNTNNINDDDLDMSLFDMHTAFSEINSSAKNNNYILPPIPESRKNSNSNSINRINTMNYQEIASSPKTPLNLKLSIDRTMGVLYESPNEQCVWDEFSTAKDSGMLNLNLNNNKNNQNFNSIDSPINSIFNSPLYSPANSPSGSPLRSTFDNENLNFNNNNNTNNNSNRNSKSTHYMQQLNINNDYDDSLRANILSSNRVRSGSGATRYDYIANSVNTFKFELEKERLASPVKTNFDLNELDDNDDVSDPLKLPPPVPQPRKNVH</sequence>
<accession>A0AAV5QYP3</accession>
<proteinExistence type="predicted"/>
<keyword evidence="2" id="KW-1133">Transmembrane helix</keyword>
<protein>
    <recommendedName>
        <fullName evidence="5">Mid2 domain-containing protein</fullName>
    </recommendedName>
</protein>